<dbReference type="InterPro" id="IPR035906">
    <property type="entry name" value="MetI-like_sf"/>
</dbReference>
<dbReference type="SUPFAM" id="SSF161098">
    <property type="entry name" value="MetI-like"/>
    <property type="match status" value="1"/>
</dbReference>
<comment type="similarity">
    <text evidence="2">Belongs to the binding-protein-dependent transport system permease family. CysTW subfamily.</text>
</comment>
<dbReference type="RefSeq" id="WP_320294516.1">
    <property type="nucleotide sequence ID" value="NZ_JAVIIU010000003.1"/>
</dbReference>
<protein>
    <submittedName>
        <fullName evidence="10">ABC transporter permease</fullName>
    </submittedName>
</protein>
<evidence type="ECO:0000256" key="4">
    <source>
        <dbReference type="ARBA" id="ARBA00022475"/>
    </source>
</evidence>
<keyword evidence="7 8" id="KW-0472">Membrane</keyword>
<sequence>MFKGQRGGLLRSYALIAPLFLFLLATFLLPVGMILWRSVFDPELRAALPATAVELSSWSGQGLPPAAAYTALAGDLRNVDGASLASLSRRLSYENPGFRALLQSTKRKLEAAPAGVTPDLATLDPQWRANSTWQAMKRAAGPVGTFHILSALDLRRNYETGIGPARPGAALYRSIILRTFAIASTTAVLALVLAFPLCAFLARQSDRVRNLLLLMVLLPFWTSILVRTTAWLALLQDRGVINTLLMEMGLIDQPMKLLYNRIGVITALVHVMLPFMIFPLLASMRSIDPRLFRAALSLGATPLYAFRRVYLPQVMPGVMAGTLMVFVVTLGFYVTPMLVGGPGDQMISYYIALYTTGTLNWGLASSLGLILLVVTLLLYAVQNALLRRSGVGVR</sequence>
<comment type="caution">
    <text evidence="10">The sequence shown here is derived from an EMBL/GenBank/DDBJ whole genome shotgun (WGS) entry which is preliminary data.</text>
</comment>
<dbReference type="Gene3D" id="1.10.3720.10">
    <property type="entry name" value="MetI-like"/>
    <property type="match status" value="1"/>
</dbReference>
<evidence type="ECO:0000256" key="1">
    <source>
        <dbReference type="ARBA" id="ARBA00004651"/>
    </source>
</evidence>
<evidence type="ECO:0000256" key="6">
    <source>
        <dbReference type="ARBA" id="ARBA00022989"/>
    </source>
</evidence>
<feature type="transmembrane region" description="Helical" evidence="8">
    <location>
        <begin position="359"/>
        <end position="381"/>
    </location>
</feature>
<keyword evidence="6 8" id="KW-1133">Transmembrane helix</keyword>
<evidence type="ECO:0000256" key="8">
    <source>
        <dbReference type="RuleBase" id="RU363032"/>
    </source>
</evidence>
<evidence type="ECO:0000259" key="9">
    <source>
        <dbReference type="PROSITE" id="PS50928"/>
    </source>
</evidence>
<proteinExistence type="inferred from homology"/>
<keyword evidence="11" id="KW-1185">Reference proteome</keyword>
<evidence type="ECO:0000256" key="2">
    <source>
        <dbReference type="ARBA" id="ARBA00007069"/>
    </source>
</evidence>
<dbReference type="InterPro" id="IPR000515">
    <property type="entry name" value="MetI-like"/>
</dbReference>
<keyword evidence="3 8" id="KW-0813">Transport</keyword>
<keyword evidence="5 8" id="KW-0812">Transmembrane</keyword>
<dbReference type="CDD" id="cd06261">
    <property type="entry name" value="TM_PBP2"/>
    <property type="match status" value="1"/>
</dbReference>
<feature type="transmembrane region" description="Helical" evidence="8">
    <location>
        <begin position="214"/>
        <end position="236"/>
    </location>
</feature>
<organism evidence="10 11">
    <name type="scientific">Mesorhizobium humile</name>
    <dbReference type="NCBI Taxonomy" id="3072313"/>
    <lineage>
        <taxon>Bacteria</taxon>
        <taxon>Pseudomonadati</taxon>
        <taxon>Pseudomonadota</taxon>
        <taxon>Alphaproteobacteria</taxon>
        <taxon>Hyphomicrobiales</taxon>
        <taxon>Phyllobacteriaceae</taxon>
        <taxon>Mesorhizobium</taxon>
    </lineage>
</organism>
<evidence type="ECO:0000313" key="11">
    <source>
        <dbReference type="Proteomes" id="UP001280156"/>
    </source>
</evidence>
<evidence type="ECO:0000256" key="3">
    <source>
        <dbReference type="ARBA" id="ARBA00022448"/>
    </source>
</evidence>
<dbReference type="Pfam" id="PF00528">
    <property type="entry name" value="BPD_transp_1"/>
    <property type="match status" value="1"/>
</dbReference>
<feature type="transmembrane region" description="Helical" evidence="8">
    <location>
        <begin position="257"/>
        <end position="278"/>
    </location>
</feature>
<dbReference type="PANTHER" id="PTHR42929">
    <property type="entry name" value="INNER MEMBRANE ABC TRANSPORTER PERMEASE PROTEIN YDCU-RELATED-RELATED"/>
    <property type="match status" value="1"/>
</dbReference>
<keyword evidence="4" id="KW-1003">Cell membrane</keyword>
<feature type="domain" description="ABC transmembrane type-1" evidence="9">
    <location>
        <begin position="176"/>
        <end position="382"/>
    </location>
</feature>
<feature type="transmembrane region" description="Helical" evidence="8">
    <location>
        <begin position="175"/>
        <end position="202"/>
    </location>
</feature>
<comment type="subcellular location">
    <subcellularLocation>
        <location evidence="1 8">Cell membrane</location>
        <topology evidence="1 8">Multi-pass membrane protein</topology>
    </subcellularLocation>
</comment>
<dbReference type="EMBL" id="JAVIIV010000003">
    <property type="protein sequence ID" value="MDX8484651.1"/>
    <property type="molecule type" value="Genomic_DNA"/>
</dbReference>
<evidence type="ECO:0000313" key="10">
    <source>
        <dbReference type="EMBL" id="MDX8484651.1"/>
    </source>
</evidence>
<evidence type="ECO:0000256" key="5">
    <source>
        <dbReference type="ARBA" id="ARBA00022692"/>
    </source>
</evidence>
<gene>
    <name evidence="10" type="ORF">RFM52_05580</name>
</gene>
<dbReference type="PANTHER" id="PTHR42929:SF5">
    <property type="entry name" value="ABC TRANSPORTER PERMEASE PROTEIN"/>
    <property type="match status" value="1"/>
</dbReference>
<feature type="transmembrane region" description="Helical" evidence="8">
    <location>
        <begin position="318"/>
        <end position="339"/>
    </location>
</feature>
<feature type="transmembrane region" description="Helical" evidence="8">
    <location>
        <begin position="12"/>
        <end position="36"/>
    </location>
</feature>
<name>A0ABU4YCI4_9HYPH</name>
<accession>A0ABU4YCI4</accession>
<dbReference type="PROSITE" id="PS50928">
    <property type="entry name" value="ABC_TM1"/>
    <property type="match status" value="1"/>
</dbReference>
<evidence type="ECO:0000256" key="7">
    <source>
        <dbReference type="ARBA" id="ARBA00023136"/>
    </source>
</evidence>
<dbReference type="Proteomes" id="UP001280156">
    <property type="component" value="Unassembled WGS sequence"/>
</dbReference>
<reference evidence="10 11" key="1">
    <citation type="submission" date="2023-08" db="EMBL/GenBank/DDBJ databases">
        <title>Implementing the SeqCode for naming new Mesorhizobium species isolated from Vachellia karroo root nodules.</title>
        <authorList>
            <person name="Van Lill M."/>
        </authorList>
    </citation>
    <scope>NUCLEOTIDE SEQUENCE [LARGE SCALE GENOMIC DNA]</scope>
    <source>
        <strain evidence="10 11">VK2B</strain>
    </source>
</reference>